<gene>
    <name evidence="3" type="ORF">GCM10023235_55530</name>
</gene>
<accession>A0ABP9E6Q7</accession>
<dbReference type="PANTHER" id="PTHR35372:SF2">
    <property type="entry name" value="SF3 HELICASE DOMAIN-CONTAINING PROTEIN"/>
    <property type="match status" value="1"/>
</dbReference>
<evidence type="ECO:0000259" key="2">
    <source>
        <dbReference type="SMART" id="SM00943"/>
    </source>
</evidence>
<dbReference type="CDD" id="cd04859">
    <property type="entry name" value="Prim_Pol"/>
    <property type="match status" value="1"/>
</dbReference>
<feature type="domain" description="DNA primase/polymerase bifunctional N-terminal" evidence="2">
    <location>
        <begin position="21"/>
        <end position="211"/>
    </location>
</feature>
<dbReference type="SMART" id="SM00943">
    <property type="entry name" value="Prim-Pol"/>
    <property type="match status" value="1"/>
</dbReference>
<evidence type="ECO:0000313" key="4">
    <source>
        <dbReference type="Proteomes" id="UP001501752"/>
    </source>
</evidence>
<dbReference type="PANTHER" id="PTHR35372">
    <property type="entry name" value="ATP BINDING PROTEIN-RELATED"/>
    <property type="match status" value="1"/>
</dbReference>
<dbReference type="Pfam" id="PF09250">
    <property type="entry name" value="Prim-Pol"/>
    <property type="match status" value="1"/>
</dbReference>
<organism evidence="3 4">
    <name type="scientific">Kitasatospora terrestris</name>
    <dbReference type="NCBI Taxonomy" id="258051"/>
    <lineage>
        <taxon>Bacteria</taxon>
        <taxon>Bacillati</taxon>
        <taxon>Actinomycetota</taxon>
        <taxon>Actinomycetes</taxon>
        <taxon>Kitasatosporales</taxon>
        <taxon>Streptomycetaceae</taxon>
        <taxon>Kitasatospora</taxon>
    </lineage>
</organism>
<evidence type="ECO:0000313" key="3">
    <source>
        <dbReference type="EMBL" id="GAA4869679.1"/>
    </source>
</evidence>
<dbReference type="EMBL" id="BAABIS010000001">
    <property type="protein sequence ID" value="GAA4869679.1"/>
    <property type="molecule type" value="Genomic_DNA"/>
</dbReference>
<keyword evidence="1" id="KW-0378">Hydrolase</keyword>
<name>A0ABP9E6Q7_9ACTN</name>
<evidence type="ECO:0000256" key="1">
    <source>
        <dbReference type="ARBA" id="ARBA00022801"/>
    </source>
</evidence>
<dbReference type="InterPro" id="IPR015330">
    <property type="entry name" value="DNA_primase/pol_bifunc_N"/>
</dbReference>
<dbReference type="Proteomes" id="UP001501752">
    <property type="component" value="Unassembled WGS sequence"/>
</dbReference>
<sequence length="323" mass="33632">MAGGVWKDLQVTAQPDLLAAALACIHRGWPVFPLRPNNKRPALHHETRCPRTGPCTTGHAGWEQRATTDPDVIQRAWQHGPYNVGLATGPAGLLVVDLDVPKHPSDTPPPRWAEHGVSDGADVLAALCEQHQQPYPTTRAVRTGSGGAHLYFTAPPGLALRNTRGEQGNGLGWKVDTRAGGGYVVAAGSVVEGRPYTVEHDTGPAPLPGWLADLLAPPASRPVWQPVKPRSGGGSGHGYAAAALLNETANVAAAGEGARNWTLTRAARALGRFVANGTLARAEVEDALKGAGEACGLPARDVTATITSALNWSIANNPRGAAA</sequence>
<dbReference type="SUPFAM" id="SSF56747">
    <property type="entry name" value="Prim-pol domain"/>
    <property type="match status" value="1"/>
</dbReference>
<proteinExistence type="predicted"/>
<dbReference type="InterPro" id="IPR051620">
    <property type="entry name" value="ORF904-like_C"/>
</dbReference>
<keyword evidence="4" id="KW-1185">Reference proteome</keyword>
<protein>
    <submittedName>
        <fullName evidence="3">Bifunctional DNA primase/polymerase</fullName>
    </submittedName>
</protein>
<comment type="caution">
    <text evidence="3">The sequence shown here is derived from an EMBL/GenBank/DDBJ whole genome shotgun (WGS) entry which is preliminary data.</text>
</comment>
<reference evidence="4" key="1">
    <citation type="journal article" date="2019" name="Int. J. Syst. Evol. Microbiol.">
        <title>The Global Catalogue of Microorganisms (GCM) 10K type strain sequencing project: providing services to taxonomists for standard genome sequencing and annotation.</title>
        <authorList>
            <consortium name="The Broad Institute Genomics Platform"/>
            <consortium name="The Broad Institute Genome Sequencing Center for Infectious Disease"/>
            <person name="Wu L."/>
            <person name="Ma J."/>
        </authorList>
    </citation>
    <scope>NUCLEOTIDE SEQUENCE [LARGE SCALE GENOMIC DNA]</scope>
    <source>
        <strain evidence="4">JCM 13006</strain>
    </source>
</reference>